<dbReference type="FunFam" id="3.30.70.20:FF:000035">
    <property type="entry name" value="Iron hydrogenase 1"/>
    <property type="match status" value="1"/>
</dbReference>
<dbReference type="InterPro" id="IPR000283">
    <property type="entry name" value="NADH_UbQ_OxRdtase_75kDa_su_CS"/>
</dbReference>
<dbReference type="Gene3D" id="2.40.40.20">
    <property type="match status" value="1"/>
</dbReference>
<dbReference type="PROSITE" id="PS51669">
    <property type="entry name" value="4FE4S_MOW_BIS_MGD"/>
    <property type="match status" value="1"/>
</dbReference>
<comment type="caution">
    <text evidence="26">The sequence shown here is derived from an EMBL/GenBank/DDBJ whole genome shotgun (WGS) entry which is preliminary data.</text>
</comment>
<dbReference type="InterPro" id="IPR001041">
    <property type="entry name" value="2Fe-2S_ferredoxin-type"/>
</dbReference>
<feature type="domain" description="4Fe-4S Mo/W bis-MGD-type" evidence="24">
    <location>
        <begin position="220"/>
        <end position="275"/>
    </location>
</feature>
<dbReference type="GO" id="GO:0043546">
    <property type="term" value="F:molybdopterin cofactor binding"/>
    <property type="evidence" value="ECO:0007669"/>
    <property type="project" value="InterPro"/>
</dbReference>
<dbReference type="Pfam" id="PF10588">
    <property type="entry name" value="NADH-G_4Fe-4S_3"/>
    <property type="match status" value="1"/>
</dbReference>
<dbReference type="SUPFAM" id="SSF53706">
    <property type="entry name" value="Formate dehydrogenase/DMSO reductase, domains 1-3"/>
    <property type="match status" value="1"/>
</dbReference>
<dbReference type="CDD" id="cd00207">
    <property type="entry name" value="fer2"/>
    <property type="match status" value="1"/>
</dbReference>
<dbReference type="PROSITE" id="PS00551">
    <property type="entry name" value="MOLYBDOPTERIN_PROK_1"/>
    <property type="match status" value="1"/>
</dbReference>
<evidence type="ECO:0000259" key="25">
    <source>
        <dbReference type="PROSITE" id="PS51839"/>
    </source>
</evidence>
<dbReference type="InterPro" id="IPR006655">
    <property type="entry name" value="Mopterin_OxRdtase_prok_CS"/>
</dbReference>
<dbReference type="InterPro" id="IPR019574">
    <property type="entry name" value="NADH_UbQ_OxRdtase_Gsu_4Fe4S-bd"/>
</dbReference>
<keyword evidence="13" id="KW-0560">Oxidoreductase</keyword>
<keyword evidence="27" id="KW-1185">Reference proteome</keyword>
<comment type="subcellular location">
    <subcellularLocation>
        <location evidence="3">Membrane</location>
    </subcellularLocation>
</comment>
<dbReference type="EMBL" id="PHGZ01000008">
    <property type="protein sequence ID" value="PJG83324.1"/>
    <property type="molecule type" value="Genomic_DNA"/>
</dbReference>
<keyword evidence="10" id="KW-0479">Metal-binding</keyword>
<dbReference type="SUPFAM" id="SSF54862">
    <property type="entry name" value="4Fe-4S ferredoxins"/>
    <property type="match status" value="1"/>
</dbReference>
<dbReference type="CDD" id="cd02790">
    <property type="entry name" value="MopB_CT_Formate-Dh_H"/>
    <property type="match status" value="1"/>
</dbReference>
<dbReference type="PROSITE" id="PS00932">
    <property type="entry name" value="MOLYBDOPTERIN_PROK_3"/>
    <property type="match status" value="1"/>
</dbReference>
<evidence type="ECO:0000256" key="19">
    <source>
        <dbReference type="ARBA" id="ARBA00031577"/>
    </source>
</evidence>
<comment type="cofactor">
    <cofactor evidence="1">
        <name>Mo-bis(molybdopterin guanine dinucleotide)</name>
        <dbReference type="ChEBI" id="CHEBI:60539"/>
    </cofactor>
</comment>
<evidence type="ECO:0000256" key="14">
    <source>
        <dbReference type="ARBA" id="ARBA00023004"/>
    </source>
</evidence>
<organism evidence="26 27">
    <name type="scientific">Caviibacterium pharyngocola</name>
    <dbReference type="NCBI Taxonomy" id="28159"/>
    <lineage>
        <taxon>Bacteria</taxon>
        <taxon>Pseudomonadati</taxon>
        <taxon>Pseudomonadota</taxon>
        <taxon>Gammaproteobacteria</taxon>
        <taxon>Pasteurellales</taxon>
        <taxon>Pasteurellaceae</taxon>
        <taxon>Caviibacterium</taxon>
    </lineage>
</organism>
<dbReference type="RefSeq" id="WP_100296262.1">
    <property type="nucleotide sequence ID" value="NZ_PHGZ01000008.1"/>
</dbReference>
<evidence type="ECO:0000259" key="22">
    <source>
        <dbReference type="PROSITE" id="PS51085"/>
    </source>
</evidence>
<dbReference type="AlphaFoldDB" id="A0A2M8RWR3"/>
<evidence type="ECO:0000313" key="26">
    <source>
        <dbReference type="EMBL" id="PJG83324.1"/>
    </source>
</evidence>
<dbReference type="InterPro" id="IPR009010">
    <property type="entry name" value="Asp_de-COase-like_dom_sf"/>
</dbReference>
<dbReference type="InterPro" id="IPR054351">
    <property type="entry name" value="NADH_UbQ_OxRdtase_ferredoxin"/>
</dbReference>
<dbReference type="InterPro" id="IPR017900">
    <property type="entry name" value="4Fe4S_Fe_S_CS"/>
</dbReference>
<dbReference type="PROSITE" id="PS51085">
    <property type="entry name" value="2FE2S_FER_2"/>
    <property type="match status" value="1"/>
</dbReference>
<dbReference type="Pfam" id="PF13510">
    <property type="entry name" value="Fer2_4"/>
    <property type="match status" value="1"/>
</dbReference>
<dbReference type="InterPro" id="IPR050123">
    <property type="entry name" value="Prok_molybdopt-oxidoreductase"/>
</dbReference>
<keyword evidence="12" id="KW-1278">Translocase</keyword>
<keyword evidence="11" id="KW-0677">Repeat</keyword>
<dbReference type="Pfam" id="PF00384">
    <property type="entry name" value="Molybdopterin"/>
    <property type="match status" value="1"/>
</dbReference>
<dbReference type="PIRSF" id="PIRSF036643">
    <property type="entry name" value="FDH_alpha"/>
    <property type="match status" value="1"/>
</dbReference>
<evidence type="ECO:0000256" key="6">
    <source>
        <dbReference type="ARBA" id="ARBA00019902"/>
    </source>
</evidence>
<keyword evidence="14" id="KW-0408">Iron</keyword>
<keyword evidence="16" id="KW-0520">NAD</keyword>
<gene>
    <name evidence="26" type="ORF">CVP04_04165</name>
</gene>
<dbReference type="CDD" id="cd02753">
    <property type="entry name" value="MopB_Formate-Dh-H"/>
    <property type="match status" value="1"/>
</dbReference>
<evidence type="ECO:0000256" key="15">
    <source>
        <dbReference type="ARBA" id="ARBA00023014"/>
    </source>
</evidence>
<dbReference type="InterPro" id="IPR027467">
    <property type="entry name" value="MopterinOxRdtase_cofactor_BS"/>
</dbReference>
<dbReference type="Pfam" id="PF01568">
    <property type="entry name" value="Molydop_binding"/>
    <property type="match status" value="1"/>
</dbReference>
<dbReference type="PANTHER" id="PTHR43105:SF14">
    <property type="entry name" value="FORMATE DEHYDROGENASE H"/>
    <property type="match status" value="1"/>
</dbReference>
<evidence type="ECO:0000256" key="1">
    <source>
        <dbReference type="ARBA" id="ARBA00001942"/>
    </source>
</evidence>
<dbReference type="GO" id="GO:0042773">
    <property type="term" value="P:ATP synthesis coupled electron transport"/>
    <property type="evidence" value="ECO:0007669"/>
    <property type="project" value="InterPro"/>
</dbReference>
<dbReference type="OrthoDB" id="9810782at2"/>
<comment type="cofactor">
    <cofactor evidence="2">
        <name>[4Fe-4S] cluster</name>
        <dbReference type="ChEBI" id="CHEBI:49883"/>
    </cofactor>
</comment>
<dbReference type="Proteomes" id="UP000230282">
    <property type="component" value="Unassembled WGS sequence"/>
</dbReference>
<dbReference type="GO" id="GO:0008137">
    <property type="term" value="F:NADH dehydrogenase (ubiquinone) activity"/>
    <property type="evidence" value="ECO:0007669"/>
    <property type="project" value="InterPro"/>
</dbReference>
<dbReference type="PROSITE" id="PS00641">
    <property type="entry name" value="COMPLEX1_75K_1"/>
    <property type="match status" value="1"/>
</dbReference>
<dbReference type="GO" id="GO:0008863">
    <property type="term" value="F:formate dehydrogenase (NAD+) activity"/>
    <property type="evidence" value="ECO:0007669"/>
    <property type="project" value="InterPro"/>
</dbReference>
<evidence type="ECO:0000256" key="18">
    <source>
        <dbReference type="ARBA" id="ARBA00026021"/>
    </source>
</evidence>
<dbReference type="InterPro" id="IPR041925">
    <property type="entry name" value="CT_Formate-Dh_H"/>
</dbReference>
<dbReference type="InterPro" id="IPR006657">
    <property type="entry name" value="MoPterin_dinucl-bd_dom"/>
</dbReference>
<dbReference type="GO" id="GO:0046872">
    <property type="term" value="F:metal ion binding"/>
    <property type="evidence" value="ECO:0007669"/>
    <property type="project" value="UniProtKB-KW"/>
</dbReference>
<comment type="subunit">
    <text evidence="18">Composed of 13 different subunits. Subunits NuoCD, E, F, and G constitute the peripheral sector of the complex.</text>
</comment>
<dbReference type="GO" id="GO:0051539">
    <property type="term" value="F:4 iron, 4 sulfur cluster binding"/>
    <property type="evidence" value="ECO:0007669"/>
    <property type="project" value="UniProtKB-KW"/>
</dbReference>
<dbReference type="InterPro" id="IPR041924">
    <property type="entry name" value="Formate_Dh-H_N"/>
</dbReference>
<keyword evidence="7" id="KW-0004">4Fe-4S</keyword>
<keyword evidence="17" id="KW-0472">Membrane</keyword>
<keyword evidence="8" id="KW-0500">Molybdenum</keyword>
<dbReference type="Gene3D" id="3.40.50.740">
    <property type="match status" value="1"/>
</dbReference>
<dbReference type="InterPro" id="IPR036010">
    <property type="entry name" value="2Fe-2S_ferredoxin-like_sf"/>
</dbReference>
<dbReference type="Gene3D" id="3.40.228.10">
    <property type="entry name" value="Dimethylsulfoxide Reductase, domain 2"/>
    <property type="match status" value="1"/>
</dbReference>
<evidence type="ECO:0000256" key="8">
    <source>
        <dbReference type="ARBA" id="ARBA00022505"/>
    </source>
</evidence>
<dbReference type="SUPFAM" id="SSF50692">
    <property type="entry name" value="ADC-like"/>
    <property type="match status" value="1"/>
</dbReference>
<evidence type="ECO:0000256" key="16">
    <source>
        <dbReference type="ARBA" id="ARBA00023027"/>
    </source>
</evidence>
<sequence length="936" mass="103738">MIHLTIDGVSVQAEEGMTILEAAKAANIRIPTLCYLKEVSNIGSCRVCVVEVDEMEKLTASCNTLVRDGMSVRTKTDKVVRSRRMALDLILSHHNLVCFSCPSNGVCELQEVCHECGITESSYQSVRSPGIEVPAVEDNPFLGYRPDLCIHCQRCINTCANVSGCNAIKLTSRGIFRTIETPFGKNWKQTECESCGNCAEACPTGAIYKKEAKTYRSWEIQRVRTTCPHCAVGCQYDLLVKNNKLVGAQGVDGPSNGGRLCVKGRFGSYKFVMSDDRLTDPLIKDRATGKFRKASWDEALDLVASKFMALKRQYGADSLAGFACSRSTNEDIYMVQKMVRTCFGTNNTDNCARVCHSASVEGLAKTLGSGAMTNPIYDITHDVEAILLIGSNPEEAHPVVGMQIREAVRKGAKLIVVDPRDIGLTRQADIHLKLRPGTNIAFANGMCHIFIKEGLIDEKFIAERTEGFQALKKIVKDYTPERVAKICNIDPDDLRAAARIYATAKTAPIIYCLGVTEHSTGTEGVMSMSNMAMMVGKLGRKGCGVNPLRGQNNVQGACDMGASPTQYPGYQPVTNPEIRAKFEKAWGVPLPSEVGLHATDVFPAAIRGEIKGLYICGEDPVVTDPDTHHVIKALSALDFLVVQELFMTETALLADVVLPGRSYAEKDGTFTNTERRVQRVRKAVTLPGNSRLDTDILCDLMRRMGYNQPNLSAAEIFNEMASLTPSFYGISYERLENEPTKSLQWPCTDKYHSGTSIMHTGKFTRGLGLFYPTVYTPAQELPDKEYPLMLTTGRILYHYNTRAMTGKTEGLMEIAGHSFIEINTKDAEHLGIRQGERITVSSRRGSITSEARISDKTNPGECWMPFHFPDGDCNWLTNAALDQFARIPEYKVCACRIEKLPEEQAYDKKGKYVTQKMIADQWHKKMNKSVQKMMRR</sequence>
<evidence type="ECO:0000256" key="10">
    <source>
        <dbReference type="ARBA" id="ARBA00022723"/>
    </source>
</evidence>
<comment type="similarity">
    <text evidence="5">In the C-terminal section; belongs to the prokaryotic molybdopterin-containing oxidoreductase family.</text>
</comment>
<dbReference type="GO" id="GO:0051537">
    <property type="term" value="F:2 iron, 2 sulfur cluster binding"/>
    <property type="evidence" value="ECO:0007669"/>
    <property type="project" value="UniProtKB-KW"/>
</dbReference>
<dbReference type="InterPro" id="IPR006656">
    <property type="entry name" value="Mopterin_OxRdtase"/>
</dbReference>
<dbReference type="InterPro" id="IPR006963">
    <property type="entry name" value="Mopterin_OxRdtase_4Fe-4S_dom"/>
</dbReference>
<proteinExistence type="inferred from homology"/>
<dbReference type="GO" id="GO:0003954">
    <property type="term" value="F:NADH dehydrogenase activity"/>
    <property type="evidence" value="ECO:0007669"/>
    <property type="project" value="TreeGrafter"/>
</dbReference>
<evidence type="ECO:0000256" key="4">
    <source>
        <dbReference type="ARBA" id="ARBA00005404"/>
    </source>
</evidence>
<dbReference type="SUPFAM" id="SSF54292">
    <property type="entry name" value="2Fe-2S ferredoxin-like"/>
    <property type="match status" value="1"/>
</dbReference>
<dbReference type="NCBIfam" id="TIGR01591">
    <property type="entry name" value="Fdh-alpha"/>
    <property type="match status" value="1"/>
</dbReference>
<dbReference type="PROSITE" id="PS51839">
    <property type="entry name" value="4FE4S_HC3"/>
    <property type="match status" value="1"/>
</dbReference>
<dbReference type="PROSITE" id="PS00198">
    <property type="entry name" value="4FE4S_FER_1"/>
    <property type="match status" value="1"/>
</dbReference>
<dbReference type="InterPro" id="IPR006478">
    <property type="entry name" value="Formate_DH_asu"/>
</dbReference>
<dbReference type="Pfam" id="PF04879">
    <property type="entry name" value="Molybdop_Fe4S4"/>
    <property type="match status" value="1"/>
</dbReference>
<evidence type="ECO:0000259" key="23">
    <source>
        <dbReference type="PROSITE" id="PS51379"/>
    </source>
</evidence>
<dbReference type="PROSITE" id="PS51379">
    <property type="entry name" value="4FE4S_FER_2"/>
    <property type="match status" value="2"/>
</dbReference>
<dbReference type="PANTHER" id="PTHR43105">
    <property type="entry name" value="RESPIRATORY NITRATE REDUCTASE"/>
    <property type="match status" value="1"/>
</dbReference>
<dbReference type="GO" id="GO:1990204">
    <property type="term" value="C:oxidoreductase complex"/>
    <property type="evidence" value="ECO:0007669"/>
    <property type="project" value="UniProtKB-ARBA"/>
</dbReference>
<feature type="domain" description="2Fe-2S ferredoxin-type" evidence="22">
    <location>
        <begin position="1"/>
        <end position="78"/>
    </location>
</feature>
<dbReference type="InterPro" id="IPR017896">
    <property type="entry name" value="4Fe4S_Fe-S-bd"/>
</dbReference>
<accession>A0A2M8RWR3</accession>
<evidence type="ECO:0000256" key="5">
    <source>
        <dbReference type="ARBA" id="ARBA00007023"/>
    </source>
</evidence>
<evidence type="ECO:0000256" key="9">
    <source>
        <dbReference type="ARBA" id="ARBA00022714"/>
    </source>
</evidence>
<evidence type="ECO:0000256" key="7">
    <source>
        <dbReference type="ARBA" id="ARBA00022485"/>
    </source>
</evidence>
<name>A0A2M8RWR3_9PAST</name>
<feature type="domain" description="4Fe-4S ferredoxin-type" evidence="23">
    <location>
        <begin position="183"/>
        <end position="212"/>
    </location>
</feature>
<dbReference type="SMART" id="SM00926">
    <property type="entry name" value="Molybdop_Fe4S4"/>
    <property type="match status" value="1"/>
</dbReference>
<evidence type="ECO:0000256" key="17">
    <source>
        <dbReference type="ARBA" id="ARBA00023136"/>
    </source>
</evidence>
<evidence type="ECO:0000256" key="2">
    <source>
        <dbReference type="ARBA" id="ARBA00001966"/>
    </source>
</evidence>
<dbReference type="Pfam" id="PF22117">
    <property type="entry name" value="Fer4_Nqo3"/>
    <property type="match status" value="1"/>
</dbReference>
<evidence type="ECO:0000256" key="20">
    <source>
        <dbReference type="ARBA" id="ARBA00032783"/>
    </source>
</evidence>
<reference evidence="26 27" key="1">
    <citation type="submission" date="2017-11" db="EMBL/GenBank/DDBJ databases">
        <title>Reclassification of Bisgaard taxon 5 as Caviibacterium pharyngocola gen. nov., sp. nov.</title>
        <authorList>
            <person name="Christensen H."/>
        </authorList>
    </citation>
    <scope>NUCLEOTIDE SEQUENCE [LARGE SCALE GENOMIC DNA]</scope>
    <source>
        <strain evidence="26 27">7_3</strain>
    </source>
</reference>
<evidence type="ECO:0000313" key="27">
    <source>
        <dbReference type="Proteomes" id="UP000230282"/>
    </source>
</evidence>
<evidence type="ECO:0000256" key="11">
    <source>
        <dbReference type="ARBA" id="ARBA00022737"/>
    </source>
</evidence>
<evidence type="ECO:0000256" key="3">
    <source>
        <dbReference type="ARBA" id="ARBA00004370"/>
    </source>
</evidence>
<dbReference type="GO" id="GO:0016020">
    <property type="term" value="C:membrane"/>
    <property type="evidence" value="ECO:0007669"/>
    <property type="project" value="UniProtKB-SubCell"/>
</dbReference>
<evidence type="ECO:0000256" key="13">
    <source>
        <dbReference type="ARBA" id="ARBA00023002"/>
    </source>
</evidence>
<comment type="cofactor">
    <cofactor evidence="21">
        <name>[2Fe-2S] cluster</name>
        <dbReference type="ChEBI" id="CHEBI:190135"/>
    </cofactor>
</comment>
<dbReference type="SMART" id="SM00929">
    <property type="entry name" value="NADH-G_4Fe-4S_3"/>
    <property type="match status" value="1"/>
</dbReference>
<keyword evidence="15" id="KW-0411">Iron-sulfur</keyword>
<evidence type="ECO:0000256" key="12">
    <source>
        <dbReference type="ARBA" id="ARBA00022967"/>
    </source>
</evidence>
<evidence type="ECO:0000259" key="24">
    <source>
        <dbReference type="PROSITE" id="PS51669"/>
    </source>
</evidence>
<dbReference type="Gene3D" id="3.10.20.740">
    <property type="match status" value="1"/>
</dbReference>
<dbReference type="FunFam" id="3.10.20.740:FF:000004">
    <property type="entry name" value="NADH-quinone oxidoreductase"/>
    <property type="match status" value="1"/>
</dbReference>
<keyword evidence="9" id="KW-0001">2Fe-2S</keyword>
<dbReference type="GO" id="GO:0015942">
    <property type="term" value="P:formate metabolic process"/>
    <property type="evidence" value="ECO:0007669"/>
    <property type="project" value="InterPro"/>
</dbReference>
<evidence type="ECO:0000256" key="21">
    <source>
        <dbReference type="ARBA" id="ARBA00034078"/>
    </source>
</evidence>
<protein>
    <recommendedName>
        <fullName evidence="6">NADH-quinone oxidoreductase subunit G</fullName>
    </recommendedName>
    <alternativeName>
        <fullName evidence="19">NADH dehydrogenase I subunit G</fullName>
    </alternativeName>
    <alternativeName>
        <fullName evidence="20">NDH-1 subunit G</fullName>
    </alternativeName>
</protein>
<dbReference type="Gene3D" id="3.30.70.20">
    <property type="match status" value="1"/>
</dbReference>
<feature type="domain" description="4Fe-4S ferredoxin-type" evidence="23">
    <location>
        <begin position="140"/>
        <end position="173"/>
    </location>
</feature>
<feature type="domain" description="4Fe-4S His(Cys)3-ligated-type" evidence="25">
    <location>
        <begin position="78"/>
        <end position="117"/>
    </location>
</feature>
<comment type="similarity">
    <text evidence="4">Belongs to the complex I 75 kDa subunit family.</text>
</comment>
<dbReference type="Gene3D" id="2.20.25.90">
    <property type="entry name" value="ADC-like domains"/>
    <property type="match status" value="1"/>
</dbReference>